<name>A0AAQ2XZC7_9VIBR</name>
<reference evidence="1" key="1">
    <citation type="submission" date="2023-02" db="EMBL/GenBank/DDBJ databases">
        <title>Isolation, identification, and genome analysis of Vibrio campbellii in the Penaeus vannamei larvae stage.</title>
        <authorList>
            <person name="Huang T."/>
            <person name="Zhang B."/>
        </authorList>
    </citation>
    <scope>NUCLEOTIDE SEQUENCE</scope>
    <source>
        <strain evidence="1">20220413_1</strain>
    </source>
</reference>
<dbReference type="Proteomes" id="UP001219537">
    <property type="component" value="Chromosome 1"/>
</dbReference>
<gene>
    <name evidence="1" type="ORF">PUN50_05695</name>
</gene>
<dbReference type="RefSeq" id="WP_274290991.1">
    <property type="nucleotide sequence ID" value="NZ_CP117988.1"/>
</dbReference>
<evidence type="ECO:0000313" key="2">
    <source>
        <dbReference type="Proteomes" id="UP001219537"/>
    </source>
</evidence>
<accession>A0AAQ2XZC7</accession>
<organism evidence="1 2">
    <name type="scientific">Vibrio campbellii</name>
    <dbReference type="NCBI Taxonomy" id="680"/>
    <lineage>
        <taxon>Bacteria</taxon>
        <taxon>Pseudomonadati</taxon>
        <taxon>Pseudomonadota</taxon>
        <taxon>Gammaproteobacteria</taxon>
        <taxon>Vibrionales</taxon>
        <taxon>Vibrionaceae</taxon>
        <taxon>Vibrio</taxon>
    </lineage>
</organism>
<proteinExistence type="predicted"/>
<dbReference type="EMBL" id="CP117988">
    <property type="protein sequence ID" value="WDG09369.1"/>
    <property type="molecule type" value="Genomic_DNA"/>
</dbReference>
<dbReference type="AlphaFoldDB" id="A0AAQ2XZC7"/>
<sequence>MFSKKAGDPLSLFSNFGSVGSVKSRLAAFRSLFLKIDNMHTSEEQEYKSIFDDETESDGAYEYAKTQLYTLEYYSQAHRISTLIACYSILENSMVQMCDIYAAKRNFPIKVTDLRGEGITRCQAYLEKHNLCDFSSPDLHVHWSKLKFLTKLRNCLAHCGGDITRSRVKIEPNTVNSTDGLFMKGNHIQVESKYVLSSIDTVEEFFISISRQIR</sequence>
<evidence type="ECO:0000313" key="1">
    <source>
        <dbReference type="EMBL" id="WDG09369.1"/>
    </source>
</evidence>
<protein>
    <submittedName>
        <fullName evidence="1">Uncharacterized protein</fullName>
    </submittedName>
</protein>